<evidence type="ECO:0000256" key="1">
    <source>
        <dbReference type="ARBA" id="ARBA00010285"/>
    </source>
</evidence>
<evidence type="ECO:0000313" key="4">
    <source>
        <dbReference type="EMBL" id="RJT28918.1"/>
    </source>
</evidence>
<evidence type="ECO:0000313" key="5">
    <source>
        <dbReference type="Proteomes" id="UP000272706"/>
    </source>
</evidence>
<protein>
    <submittedName>
        <fullName evidence="4">Nitrogen fixation protein NifX</fullName>
    </submittedName>
</protein>
<dbReference type="AlphaFoldDB" id="A0A3A5K2G7"/>
<evidence type="ECO:0000256" key="2">
    <source>
        <dbReference type="ARBA" id="ARBA00023231"/>
    </source>
</evidence>
<dbReference type="PANTHER" id="PTHR33937">
    <property type="entry name" value="IRON-MOLYBDENUM PROTEIN-RELATED-RELATED"/>
    <property type="match status" value="1"/>
</dbReference>
<dbReference type="PANTHER" id="PTHR33937:SF1">
    <property type="entry name" value="IRON-MOLIBDENUM COFACTOR PROCESSING PROTEIN"/>
    <property type="match status" value="1"/>
</dbReference>
<dbReference type="NCBIfam" id="TIGR02663">
    <property type="entry name" value="nifX"/>
    <property type="match status" value="1"/>
</dbReference>
<dbReference type="GO" id="GO:0009399">
    <property type="term" value="P:nitrogen fixation"/>
    <property type="evidence" value="ECO:0007669"/>
    <property type="project" value="InterPro"/>
</dbReference>
<evidence type="ECO:0000259" key="3">
    <source>
        <dbReference type="Pfam" id="PF02579"/>
    </source>
</evidence>
<organism evidence="4 5">
    <name type="scientific">Mesorhizobium waimense</name>
    <dbReference type="NCBI Taxonomy" id="1300307"/>
    <lineage>
        <taxon>Bacteria</taxon>
        <taxon>Pseudomonadati</taxon>
        <taxon>Pseudomonadota</taxon>
        <taxon>Alphaproteobacteria</taxon>
        <taxon>Hyphomicrobiales</taxon>
        <taxon>Phyllobacteriaceae</taxon>
        <taxon>Mesorhizobium</taxon>
    </lineage>
</organism>
<dbReference type="GO" id="GO:0051540">
    <property type="term" value="F:metal cluster binding"/>
    <property type="evidence" value="ECO:0007669"/>
    <property type="project" value="InterPro"/>
</dbReference>
<dbReference type="SUPFAM" id="SSF53146">
    <property type="entry name" value="Nitrogenase accessory factor-like"/>
    <property type="match status" value="1"/>
</dbReference>
<feature type="domain" description="Dinitrogenase iron-molybdenum cofactor biosynthesis" evidence="3">
    <location>
        <begin position="37"/>
        <end position="132"/>
    </location>
</feature>
<dbReference type="RefSeq" id="WP_120018363.1">
    <property type="nucleotide sequence ID" value="NZ_QZWZ01000047.1"/>
</dbReference>
<dbReference type="InterPro" id="IPR036105">
    <property type="entry name" value="DiNase_FeMo-co_biosyn_sf"/>
</dbReference>
<dbReference type="OrthoDB" id="9797941at2"/>
<keyword evidence="2" id="KW-0535">Nitrogen fixation</keyword>
<dbReference type="EMBL" id="QZWZ01000047">
    <property type="protein sequence ID" value="RJT28918.1"/>
    <property type="molecule type" value="Genomic_DNA"/>
</dbReference>
<dbReference type="InterPro" id="IPR051840">
    <property type="entry name" value="NifX/NifY_domain"/>
</dbReference>
<reference evidence="4 5" key="1">
    <citation type="submission" date="2018-09" db="EMBL/GenBank/DDBJ databases">
        <title>Mesorhizobium carmichaelinearum sp. nov. isolated from Carmichaelinea spp. root nodules in New Zealand.</title>
        <authorList>
            <person name="De Meyer S.E."/>
        </authorList>
    </citation>
    <scope>NUCLEOTIDE SEQUENCE [LARGE SCALE GENOMIC DNA]</scope>
    <source>
        <strain evidence="4 5">ICMP19557</strain>
    </source>
</reference>
<gene>
    <name evidence="4" type="primary">nifX</name>
    <name evidence="4" type="ORF">D3227_33055</name>
</gene>
<dbReference type="Gene3D" id="3.30.420.130">
    <property type="entry name" value="Dinitrogenase iron-molybdenum cofactor biosynthesis domain"/>
    <property type="match status" value="1"/>
</dbReference>
<comment type="caution">
    <text evidence="4">The sequence shown here is derived from an EMBL/GenBank/DDBJ whole genome shotgun (WGS) entry which is preliminary data.</text>
</comment>
<dbReference type="Proteomes" id="UP000272706">
    <property type="component" value="Unassembled WGS sequence"/>
</dbReference>
<keyword evidence="5" id="KW-1185">Reference proteome</keyword>
<dbReference type="Pfam" id="PF02579">
    <property type="entry name" value="Nitro_FeMo-Co"/>
    <property type="match status" value="1"/>
</dbReference>
<dbReference type="InterPro" id="IPR034169">
    <property type="entry name" value="NifX-like"/>
</dbReference>
<accession>A0A3A5K2G7</accession>
<comment type="similarity">
    <text evidence="1">Belongs to the NifX/NifY family.</text>
</comment>
<dbReference type="InterPro" id="IPR013480">
    <property type="entry name" value="NifX"/>
</dbReference>
<sequence>MGPVRRLSVVPDEVHGPLRERPAGALRVAIATQDMKDLNAHFGSARRFAIYDVTREEWSLVEAVAFDDVSDQSGKHQAEGDDRITPKVHALKGCHLLFCLAIGGPSAAKLVSAKIHPIKVPQPESIQEVLLRTQIMLRTCPPPWLRKVLAEAGATNKKPSFEDED</sequence>
<dbReference type="InterPro" id="IPR003731">
    <property type="entry name" value="Di-Nase_FeMo-co_biosynth"/>
</dbReference>
<dbReference type="CDD" id="cd00853">
    <property type="entry name" value="NifX"/>
    <property type="match status" value="1"/>
</dbReference>
<proteinExistence type="inferred from homology"/>
<name>A0A3A5K2G7_9HYPH</name>